<keyword evidence="2" id="KW-1133">Transmembrane helix</keyword>
<dbReference type="NCBIfam" id="NF003196">
    <property type="entry name" value="PRK04168.1"/>
    <property type="match status" value="1"/>
</dbReference>
<comment type="similarity">
    <text evidence="1">Belongs to the bacterial solute-binding protein 1 family. WtpA subfamily.</text>
</comment>
<dbReference type="PANTHER" id="PTHR30632">
    <property type="entry name" value="MOLYBDATE-BINDING PERIPLASMIC PROTEIN"/>
    <property type="match status" value="1"/>
</dbReference>
<dbReference type="GO" id="GO:1901359">
    <property type="term" value="F:tungstate binding"/>
    <property type="evidence" value="ECO:0007669"/>
    <property type="project" value="InterPro"/>
</dbReference>
<evidence type="ECO:0000313" key="4">
    <source>
        <dbReference type="Proteomes" id="UP000317158"/>
    </source>
</evidence>
<dbReference type="GO" id="GO:0030973">
    <property type="term" value="F:molybdate ion binding"/>
    <property type="evidence" value="ECO:0007669"/>
    <property type="project" value="TreeGrafter"/>
</dbReference>
<organism evidence="3 4">
    <name type="scientific">Methanoliparum thermophilum</name>
    <dbReference type="NCBI Taxonomy" id="2491083"/>
    <lineage>
        <taxon>Archaea</taxon>
        <taxon>Methanobacteriati</taxon>
        <taxon>Methanobacteriota</taxon>
        <taxon>Candidatus Methanoliparia</taxon>
        <taxon>Candidatus Methanoliparales</taxon>
        <taxon>Candidatus Methanoliparaceae</taxon>
        <taxon>Candidatus Methanoliparum</taxon>
    </lineage>
</organism>
<reference evidence="3 4" key="1">
    <citation type="journal article" date="2019" name="Nat. Microbiol.">
        <title>Wide diversity of methane and short-chain alkane metabolisms in uncultured archaea.</title>
        <authorList>
            <person name="Borrel G."/>
            <person name="Adam P.S."/>
            <person name="McKay L.J."/>
            <person name="Chen L.X."/>
            <person name="Sierra-Garcia I.N."/>
            <person name="Sieber C.M."/>
            <person name="Letourneur Q."/>
            <person name="Ghozlane A."/>
            <person name="Andersen G.L."/>
            <person name="Li W.J."/>
            <person name="Hallam S.J."/>
            <person name="Muyzer G."/>
            <person name="de Oliveira V.M."/>
            <person name="Inskeep W.P."/>
            <person name="Banfield J.F."/>
            <person name="Gribaldo S."/>
        </authorList>
    </citation>
    <scope>NUCLEOTIDE SEQUENCE [LARGE SCALE GENOMIC DNA]</scope>
    <source>
        <strain evidence="3">NM1a</strain>
    </source>
</reference>
<gene>
    <name evidence="3" type="primary">wtpA</name>
    <name evidence="3" type="ORF">EF806_02555</name>
</gene>
<dbReference type="Proteomes" id="UP000317158">
    <property type="component" value="Unassembled WGS sequence"/>
</dbReference>
<keyword evidence="2" id="KW-0472">Membrane</keyword>
<evidence type="ECO:0000256" key="1">
    <source>
        <dbReference type="ARBA" id="ARBA00009438"/>
    </source>
</evidence>
<sequence length="342" mass="38437">MKRNTVILIAVLICIVGGIASWMAFVHPPTETIKVKVFHAGSLAVPFEELENEFEDEYSNVDLQRESSGSVEAVRKIAEVGKVADVIAVADYHLIPDMMMPEYADWYIRFAKNDMVLAYTDKSNYADEITEENWYEILREPDVKFGFSNPNLDPCGYRTLMVFKLAELYYNTSIFDLITNNTKITINETDGTYLIKSPEHLEPRGKVTIRDKSVDLVHLVKAGEIDYAFEYRSVAVQHGLKFVDLPAQIDLSDVEYTDLYGKVKLMDATGEIRTGNPIVYGITVPNNAINEELGIEFVKLVISEEGQNIFRRLGHTPIVPAEASGNLLEELDPVIVSASQTN</sequence>
<proteinExistence type="inferred from homology"/>
<dbReference type="InterPro" id="IPR050682">
    <property type="entry name" value="ModA/WtpA"/>
</dbReference>
<comment type="caution">
    <text evidence="3">The sequence shown here is derived from an EMBL/GenBank/DDBJ whole genome shotgun (WGS) entry which is preliminary data.</text>
</comment>
<protein>
    <submittedName>
        <fullName evidence="3">Tungstate ABC transporter substrate-binding protein WtpA</fullName>
    </submittedName>
</protein>
<dbReference type="SUPFAM" id="SSF53850">
    <property type="entry name" value="Periplasmic binding protein-like II"/>
    <property type="match status" value="1"/>
</dbReference>
<evidence type="ECO:0000256" key="2">
    <source>
        <dbReference type="SAM" id="Phobius"/>
    </source>
</evidence>
<dbReference type="AlphaFoldDB" id="A0A520KSQ4"/>
<name>A0A520KSQ4_METT2</name>
<dbReference type="CDD" id="cd13540">
    <property type="entry name" value="PBP2_ModA_WtpA"/>
    <property type="match status" value="1"/>
</dbReference>
<accession>A0A520KSQ4</accession>
<dbReference type="Pfam" id="PF13531">
    <property type="entry name" value="SBP_bac_11"/>
    <property type="match status" value="1"/>
</dbReference>
<dbReference type="Gene3D" id="3.40.190.10">
    <property type="entry name" value="Periplasmic binding protein-like II"/>
    <property type="match status" value="2"/>
</dbReference>
<dbReference type="InterPro" id="IPR022498">
    <property type="entry name" value="ABC_trnspt_W-bd_WtpA"/>
</dbReference>
<keyword evidence="2" id="KW-0812">Transmembrane</keyword>
<evidence type="ECO:0000313" key="3">
    <source>
        <dbReference type="EMBL" id="RZN64942.1"/>
    </source>
</evidence>
<dbReference type="EMBL" id="RXIF01000004">
    <property type="protein sequence ID" value="RZN64942.1"/>
    <property type="molecule type" value="Genomic_DNA"/>
</dbReference>
<dbReference type="GO" id="GO:0015689">
    <property type="term" value="P:molybdate ion transport"/>
    <property type="evidence" value="ECO:0007669"/>
    <property type="project" value="TreeGrafter"/>
</dbReference>
<feature type="transmembrane region" description="Helical" evidence="2">
    <location>
        <begin position="7"/>
        <end position="25"/>
    </location>
</feature>
<dbReference type="PANTHER" id="PTHR30632:SF16">
    <property type="entry name" value="MOLYBDATE_TUNGSTATE-BINDING PROTEIN WTPA"/>
    <property type="match status" value="1"/>
</dbReference>
<dbReference type="NCBIfam" id="TIGR03730">
    <property type="entry name" value="tungstate_WtpA"/>
    <property type="match status" value="1"/>
</dbReference>